<evidence type="ECO:0000256" key="2">
    <source>
        <dbReference type="ARBA" id="ARBA00022723"/>
    </source>
</evidence>
<dbReference type="PIRSF" id="PIRSF036557">
    <property type="entry name" value="XdhA_RC"/>
    <property type="match status" value="1"/>
</dbReference>
<dbReference type="InterPro" id="IPR036683">
    <property type="entry name" value="CO_DH_flav_C_dom_sf"/>
</dbReference>
<keyword evidence="1" id="KW-0285">Flavoprotein</keyword>
<evidence type="ECO:0000256" key="4">
    <source>
        <dbReference type="ARBA" id="ARBA00023002"/>
    </source>
</evidence>
<accession>A0A170PML9</accession>
<dbReference type="PANTHER" id="PTHR45444:SF3">
    <property type="entry name" value="XANTHINE DEHYDROGENASE"/>
    <property type="match status" value="1"/>
</dbReference>
<dbReference type="SUPFAM" id="SSF47741">
    <property type="entry name" value="CO dehydrogenase ISP C-domain like"/>
    <property type="match status" value="1"/>
</dbReference>
<dbReference type="Pfam" id="PF01799">
    <property type="entry name" value="Fer2_2"/>
    <property type="match status" value="1"/>
</dbReference>
<dbReference type="Gene3D" id="3.30.465.10">
    <property type="match status" value="1"/>
</dbReference>
<dbReference type="InterPro" id="IPR001041">
    <property type="entry name" value="2Fe-2S_ferredoxin-type"/>
</dbReference>
<dbReference type="GO" id="GO:0071949">
    <property type="term" value="F:FAD binding"/>
    <property type="evidence" value="ECO:0007669"/>
    <property type="project" value="InterPro"/>
</dbReference>
<dbReference type="InterPro" id="IPR006058">
    <property type="entry name" value="2Fe2S_fd_BS"/>
</dbReference>
<keyword evidence="2" id="KW-0479">Metal-binding</keyword>
<keyword evidence="5" id="KW-0408">Iron</keyword>
<protein>
    <submittedName>
        <fullName evidence="8">Xanthine dehydrogenase iron-sulfur subunit / Xanthine dehydrogenase, FAD binding subunit</fullName>
        <ecNumber evidence="8">1.17.1.4</ecNumber>
    </submittedName>
</protein>
<feature type="domain" description="FAD-binding PCMH-type" evidence="7">
    <location>
        <begin position="195"/>
        <end position="368"/>
    </location>
</feature>
<dbReference type="Gene3D" id="3.10.20.30">
    <property type="match status" value="1"/>
</dbReference>
<dbReference type="Gene3D" id="1.10.150.120">
    <property type="entry name" value="[2Fe-2S]-binding domain"/>
    <property type="match status" value="1"/>
</dbReference>
<dbReference type="SMART" id="SM01092">
    <property type="entry name" value="CO_deh_flav_C"/>
    <property type="match status" value="1"/>
</dbReference>
<dbReference type="SUPFAM" id="SSF54292">
    <property type="entry name" value="2Fe-2S ferredoxin-like"/>
    <property type="match status" value="1"/>
</dbReference>
<dbReference type="Pfam" id="PF00941">
    <property type="entry name" value="FAD_binding_5"/>
    <property type="match status" value="1"/>
</dbReference>
<evidence type="ECO:0000313" key="8">
    <source>
        <dbReference type="EMBL" id="CUS42992.1"/>
    </source>
</evidence>
<evidence type="ECO:0000256" key="3">
    <source>
        <dbReference type="ARBA" id="ARBA00022827"/>
    </source>
</evidence>
<dbReference type="GO" id="GO:0051537">
    <property type="term" value="F:2 iron, 2 sulfur cluster binding"/>
    <property type="evidence" value="ECO:0007669"/>
    <property type="project" value="InterPro"/>
</dbReference>
<evidence type="ECO:0000256" key="5">
    <source>
        <dbReference type="ARBA" id="ARBA00023004"/>
    </source>
</evidence>
<dbReference type="PROSITE" id="PS51085">
    <property type="entry name" value="2FE2S_FER_2"/>
    <property type="match status" value="1"/>
</dbReference>
<dbReference type="CDD" id="cd00207">
    <property type="entry name" value="fer2"/>
    <property type="match status" value="1"/>
</dbReference>
<dbReference type="InterPro" id="IPR012675">
    <property type="entry name" value="Beta-grasp_dom_sf"/>
</dbReference>
<feature type="domain" description="2Fe-2S ferredoxin-type" evidence="6">
    <location>
        <begin position="1"/>
        <end position="85"/>
    </location>
</feature>
<dbReference type="AlphaFoldDB" id="A0A170PML9"/>
<sequence>MIRFNLNGEWIEDGNIDPMCTILNYLRTQMAQTDVKEGCAAGDCGACTVMLASLDNGQLSFYTVNACIALMAHLHNRYIFTAQGIAQQSLHPAQQAMIDFHGSQCGFCTPGIVMSLATLYQQRLQQGIDLNIVPSDHDIHAALSGNLCRCTGYQPIVSAARHMGDYPKRDCAEQVQAAAVVEFDPNAGVSREPLQQSASSQLFMPQTEAELIALLQQYPTAQLWAGGTDLGLAITQQFKTMACVIVLGRVQGLSSIEIQNKQMSLGALCSYSDVEQELTPRVPSLAELVQRIGSRQIRNLGTLGGNIANASPIGDMPPAFLALGAEVEINGIYGLHTIALEQFFTGYKQTQLRAGEYIRRIIFNLPQENDHVFLWKISKRHDDDISAVMFALKLSIENETIIAAKLALGGMAATPIRAYHVESGLIGQPVNLATFKQAGSLLEQDCSPMSDVRASASYRLQVGKNLLLRAALELTRGTVPAEVAS</sequence>
<name>A0A170PML9_9ZZZZ</name>
<dbReference type="SUPFAM" id="SSF55447">
    <property type="entry name" value="CO dehydrogenase flavoprotein C-terminal domain-like"/>
    <property type="match status" value="1"/>
</dbReference>
<dbReference type="Pfam" id="PF00111">
    <property type="entry name" value="Fer2"/>
    <property type="match status" value="1"/>
</dbReference>
<gene>
    <name evidence="8" type="ORF">MGWOODY_Tha342</name>
</gene>
<dbReference type="InterPro" id="IPR036318">
    <property type="entry name" value="FAD-bd_PCMH-like_sf"/>
</dbReference>
<proteinExistence type="predicted"/>
<dbReference type="InterPro" id="IPR016166">
    <property type="entry name" value="FAD-bd_PCMH"/>
</dbReference>
<reference evidence="8" key="1">
    <citation type="submission" date="2015-10" db="EMBL/GenBank/DDBJ databases">
        <authorList>
            <person name="Gilbert D.G."/>
        </authorList>
    </citation>
    <scope>NUCLEOTIDE SEQUENCE</scope>
</reference>
<dbReference type="InterPro" id="IPR036010">
    <property type="entry name" value="2Fe-2S_ferredoxin-like_sf"/>
</dbReference>
<dbReference type="InterPro" id="IPR002346">
    <property type="entry name" value="Mopterin_DH_FAD-bd"/>
</dbReference>
<dbReference type="GO" id="GO:0005506">
    <property type="term" value="F:iron ion binding"/>
    <property type="evidence" value="ECO:0007669"/>
    <property type="project" value="InterPro"/>
</dbReference>
<keyword evidence="4 8" id="KW-0560">Oxidoreductase</keyword>
<evidence type="ECO:0000256" key="1">
    <source>
        <dbReference type="ARBA" id="ARBA00022630"/>
    </source>
</evidence>
<dbReference type="InterPro" id="IPR016167">
    <property type="entry name" value="FAD-bd_PCMH_sub1"/>
</dbReference>
<dbReference type="InterPro" id="IPR016169">
    <property type="entry name" value="FAD-bd_PCMH_sub2"/>
</dbReference>
<dbReference type="EC" id="1.17.1.4" evidence="8"/>
<dbReference type="NCBIfam" id="TIGR02963">
    <property type="entry name" value="xanthine_xdhA"/>
    <property type="match status" value="1"/>
</dbReference>
<organism evidence="8">
    <name type="scientific">hydrothermal vent metagenome</name>
    <dbReference type="NCBI Taxonomy" id="652676"/>
    <lineage>
        <taxon>unclassified sequences</taxon>
        <taxon>metagenomes</taxon>
        <taxon>ecological metagenomes</taxon>
    </lineage>
</organism>
<dbReference type="InterPro" id="IPR012175">
    <property type="entry name" value="Xanth_DH_ssu_bac"/>
</dbReference>
<dbReference type="InterPro" id="IPR016208">
    <property type="entry name" value="Ald_Oxase/xanthine_DH-like"/>
</dbReference>
<dbReference type="Gene3D" id="3.30.43.10">
    <property type="entry name" value="Uridine Diphospho-n-acetylenolpyruvylglucosamine Reductase, domain 2"/>
    <property type="match status" value="1"/>
</dbReference>
<dbReference type="PANTHER" id="PTHR45444">
    <property type="entry name" value="XANTHINE DEHYDROGENASE"/>
    <property type="match status" value="1"/>
</dbReference>
<dbReference type="InterPro" id="IPR002888">
    <property type="entry name" value="2Fe-2S-bd"/>
</dbReference>
<dbReference type="Gene3D" id="3.30.390.50">
    <property type="entry name" value="CO dehydrogenase flavoprotein, C-terminal domain"/>
    <property type="match status" value="1"/>
</dbReference>
<dbReference type="Pfam" id="PF03450">
    <property type="entry name" value="CO_deh_flav_C"/>
    <property type="match status" value="1"/>
</dbReference>
<evidence type="ECO:0000259" key="7">
    <source>
        <dbReference type="PROSITE" id="PS51387"/>
    </source>
</evidence>
<dbReference type="InterPro" id="IPR014307">
    <property type="entry name" value="Xanthine_DH_ssu"/>
</dbReference>
<dbReference type="PROSITE" id="PS51387">
    <property type="entry name" value="FAD_PCMH"/>
    <property type="match status" value="1"/>
</dbReference>
<dbReference type="EMBL" id="CZQC01000073">
    <property type="protein sequence ID" value="CUS42992.1"/>
    <property type="molecule type" value="Genomic_DNA"/>
</dbReference>
<dbReference type="InterPro" id="IPR036884">
    <property type="entry name" value="2Fe-2S-bd_dom_sf"/>
</dbReference>
<dbReference type="GO" id="GO:0004854">
    <property type="term" value="F:xanthine dehydrogenase activity"/>
    <property type="evidence" value="ECO:0007669"/>
    <property type="project" value="UniProtKB-EC"/>
</dbReference>
<dbReference type="PROSITE" id="PS00197">
    <property type="entry name" value="2FE2S_FER_1"/>
    <property type="match status" value="1"/>
</dbReference>
<evidence type="ECO:0000259" key="6">
    <source>
        <dbReference type="PROSITE" id="PS51085"/>
    </source>
</evidence>
<keyword evidence="3" id="KW-0274">FAD</keyword>
<dbReference type="InterPro" id="IPR005107">
    <property type="entry name" value="CO_DH_flav_C"/>
</dbReference>
<dbReference type="SUPFAM" id="SSF56176">
    <property type="entry name" value="FAD-binding/transporter-associated domain-like"/>
    <property type="match status" value="1"/>
</dbReference>